<dbReference type="PANTHER" id="PTHR43441:SF10">
    <property type="entry name" value="ACETYLTRANSFERASE"/>
    <property type="match status" value="1"/>
</dbReference>
<accession>A0ABV5QRA8</accession>
<evidence type="ECO:0000259" key="1">
    <source>
        <dbReference type="PROSITE" id="PS51186"/>
    </source>
</evidence>
<dbReference type="InterPro" id="IPR016181">
    <property type="entry name" value="Acyl_CoA_acyltransferase"/>
</dbReference>
<feature type="domain" description="N-acetyltransferase" evidence="1">
    <location>
        <begin position="11"/>
        <end position="174"/>
    </location>
</feature>
<dbReference type="Gene3D" id="3.40.630.30">
    <property type="match status" value="1"/>
</dbReference>
<dbReference type="PROSITE" id="PS51186">
    <property type="entry name" value="GNAT"/>
    <property type="match status" value="1"/>
</dbReference>
<dbReference type="InterPro" id="IPR000182">
    <property type="entry name" value="GNAT_dom"/>
</dbReference>
<organism evidence="2 3">
    <name type="scientific">Streptomyces roseoviridis</name>
    <dbReference type="NCBI Taxonomy" id="67361"/>
    <lineage>
        <taxon>Bacteria</taxon>
        <taxon>Bacillati</taxon>
        <taxon>Actinomycetota</taxon>
        <taxon>Actinomycetes</taxon>
        <taxon>Kitasatosporales</taxon>
        <taxon>Streptomycetaceae</taxon>
        <taxon>Streptomyces</taxon>
    </lineage>
</organism>
<sequence>MEPITLTTDRLRLRPFTAADVDAVDAACQDPDIQRWTQVPSPYTRADAELFVTRLVPDGWREDKEYSFAVEPLEGGPLLAAAGLHARGEGVREVGFWGTKEHRGHGYMTEAVEALARWAFTSLGVHRLLWRAEVGNAPSRAVAERAGFTLEGVERAGLVNKGTARDAWIASLLPSDLGLPSPLPYLPAKAGAES</sequence>
<dbReference type="Proteomes" id="UP001589716">
    <property type="component" value="Unassembled WGS sequence"/>
</dbReference>
<dbReference type="RefSeq" id="WP_345487828.1">
    <property type="nucleotide sequence ID" value="NZ_BAAAWU010000001.1"/>
</dbReference>
<dbReference type="Pfam" id="PF13302">
    <property type="entry name" value="Acetyltransf_3"/>
    <property type="match status" value="1"/>
</dbReference>
<dbReference type="PANTHER" id="PTHR43441">
    <property type="entry name" value="RIBOSOMAL-PROTEIN-SERINE ACETYLTRANSFERASE"/>
    <property type="match status" value="1"/>
</dbReference>
<dbReference type="SUPFAM" id="SSF55729">
    <property type="entry name" value="Acyl-CoA N-acyltransferases (Nat)"/>
    <property type="match status" value="1"/>
</dbReference>
<keyword evidence="3" id="KW-1185">Reference proteome</keyword>
<gene>
    <name evidence="2" type="ORF">ACFFTP_17795</name>
</gene>
<proteinExistence type="predicted"/>
<comment type="caution">
    <text evidence="2">The sequence shown here is derived from an EMBL/GenBank/DDBJ whole genome shotgun (WGS) entry which is preliminary data.</text>
</comment>
<evidence type="ECO:0000313" key="3">
    <source>
        <dbReference type="Proteomes" id="UP001589716"/>
    </source>
</evidence>
<name>A0ABV5QRA8_9ACTN</name>
<evidence type="ECO:0000313" key="2">
    <source>
        <dbReference type="EMBL" id="MFB9556035.1"/>
    </source>
</evidence>
<protein>
    <submittedName>
        <fullName evidence="2">GNAT family protein</fullName>
    </submittedName>
</protein>
<dbReference type="InterPro" id="IPR051908">
    <property type="entry name" value="Ribosomal_N-acetyltransferase"/>
</dbReference>
<reference evidence="2 3" key="1">
    <citation type="submission" date="2024-09" db="EMBL/GenBank/DDBJ databases">
        <authorList>
            <person name="Sun Q."/>
            <person name="Mori K."/>
        </authorList>
    </citation>
    <scope>NUCLEOTIDE SEQUENCE [LARGE SCALE GENOMIC DNA]</scope>
    <source>
        <strain evidence="2 3">JCM 4414</strain>
    </source>
</reference>
<dbReference type="EMBL" id="JBHMCT010000011">
    <property type="protein sequence ID" value="MFB9556035.1"/>
    <property type="molecule type" value="Genomic_DNA"/>
</dbReference>